<evidence type="ECO:0000256" key="12">
    <source>
        <dbReference type="ARBA" id="ARBA00030346"/>
    </source>
</evidence>
<evidence type="ECO:0000256" key="4">
    <source>
        <dbReference type="ARBA" id="ARBA00008694"/>
    </source>
</evidence>
<reference evidence="16 17" key="1">
    <citation type="submission" date="2017-11" db="EMBL/GenBank/DDBJ databases">
        <title>De novo assembly and phasing of dikaryotic genomes from two isolates of Puccinia coronata f. sp. avenae, the causal agent of oat crown rust.</title>
        <authorList>
            <person name="Miller M.E."/>
            <person name="Zhang Y."/>
            <person name="Omidvar V."/>
            <person name="Sperschneider J."/>
            <person name="Schwessinger B."/>
            <person name="Raley C."/>
            <person name="Palmer J.M."/>
            <person name="Garnica D."/>
            <person name="Upadhyaya N."/>
            <person name="Rathjen J."/>
            <person name="Taylor J.M."/>
            <person name="Park R.F."/>
            <person name="Dodds P.N."/>
            <person name="Hirsch C.D."/>
            <person name="Kianian S.F."/>
            <person name="Figueroa M."/>
        </authorList>
    </citation>
    <scope>NUCLEOTIDE SEQUENCE [LARGE SCALE GENOMIC DNA]</scope>
    <source>
        <strain evidence="16">12SD80</strain>
    </source>
</reference>
<evidence type="ECO:0000313" key="17">
    <source>
        <dbReference type="Proteomes" id="UP000235392"/>
    </source>
</evidence>
<dbReference type="PANTHER" id="PTHR23342">
    <property type="entry name" value="N-ACETYLGLUTAMATE SYNTHASE"/>
    <property type="match status" value="1"/>
</dbReference>
<comment type="similarity">
    <text evidence="4">Belongs to the acetyltransferase family.</text>
</comment>
<evidence type="ECO:0000256" key="13">
    <source>
        <dbReference type="ARBA" id="ARBA00033251"/>
    </source>
</evidence>
<evidence type="ECO:0000256" key="2">
    <source>
        <dbReference type="ARBA" id="ARBA00004173"/>
    </source>
</evidence>
<evidence type="ECO:0000256" key="7">
    <source>
        <dbReference type="ARBA" id="ARBA00022605"/>
    </source>
</evidence>
<evidence type="ECO:0000256" key="5">
    <source>
        <dbReference type="ARBA" id="ARBA00012697"/>
    </source>
</evidence>
<feature type="domain" description="N-acetyltransferase" evidence="15">
    <location>
        <begin position="63"/>
        <end position="129"/>
    </location>
</feature>
<accession>A0A2N5VKI6</accession>
<dbReference type="Pfam" id="PF04768">
    <property type="entry name" value="NAT"/>
    <property type="match status" value="1"/>
</dbReference>
<comment type="caution">
    <text evidence="16">The sequence shown here is derived from an EMBL/GenBank/DDBJ whole genome shotgun (WGS) entry which is preliminary data.</text>
</comment>
<comment type="pathway">
    <text evidence="3">Amino-acid biosynthesis; L-arginine biosynthesis; N(2)-acetyl-L-ornithine from L-glutamate: step 1/4.</text>
</comment>
<dbReference type="GO" id="GO:0006592">
    <property type="term" value="P:ornithine biosynthetic process"/>
    <property type="evidence" value="ECO:0007669"/>
    <property type="project" value="TreeGrafter"/>
</dbReference>
<dbReference type="PANTHER" id="PTHR23342:SF4">
    <property type="entry name" value="AMINO-ACID ACETYLTRANSFERASE, MITOCHONDRIAL"/>
    <property type="match status" value="1"/>
</dbReference>
<dbReference type="EMBL" id="PGCI01000010">
    <property type="protein sequence ID" value="PLW50482.1"/>
    <property type="molecule type" value="Genomic_DNA"/>
</dbReference>
<protein>
    <recommendedName>
        <fullName evidence="6">Amino-acid acetyltransferase, mitochondrial</fullName>
        <ecNumber evidence="5">2.3.1.1</ecNumber>
    </recommendedName>
    <alternativeName>
        <fullName evidence="12">Glutamate N-acetyltransferase</fullName>
    </alternativeName>
    <alternativeName>
        <fullName evidence="13">N-acetylglutamate synthase</fullName>
    </alternativeName>
</protein>
<dbReference type="InterPro" id="IPR006855">
    <property type="entry name" value="Vertebrate-like_GNAT_dom"/>
</dbReference>
<keyword evidence="8" id="KW-0808">Transferase</keyword>
<evidence type="ECO:0000256" key="8">
    <source>
        <dbReference type="ARBA" id="ARBA00022679"/>
    </source>
</evidence>
<sequence length="129" mass="15081">MEAKGKDTYSLPLTSEDIYNFFYWAVSREGNKGPQDVSTKTLEKYLHTRNIGLATLTLIRKRFPIKVIRGMENLDWNKLKDLLEKLFKKTLDHENYFARLEESLRFVILAGYYQAAAIVTDEKEQNNEA</sequence>
<dbReference type="GO" id="GO:0005759">
    <property type="term" value="C:mitochondrial matrix"/>
    <property type="evidence" value="ECO:0007669"/>
    <property type="project" value="TreeGrafter"/>
</dbReference>
<keyword evidence="7" id="KW-0028">Amino-acid biosynthesis</keyword>
<comment type="catalytic activity">
    <reaction evidence="14">
        <text>L-glutamate + acetyl-CoA = N-acetyl-L-glutamate + CoA + H(+)</text>
        <dbReference type="Rhea" id="RHEA:24292"/>
        <dbReference type="ChEBI" id="CHEBI:15378"/>
        <dbReference type="ChEBI" id="CHEBI:29985"/>
        <dbReference type="ChEBI" id="CHEBI:44337"/>
        <dbReference type="ChEBI" id="CHEBI:57287"/>
        <dbReference type="ChEBI" id="CHEBI:57288"/>
        <dbReference type="EC" id="2.3.1.1"/>
    </reaction>
</comment>
<evidence type="ECO:0000256" key="3">
    <source>
        <dbReference type="ARBA" id="ARBA00004925"/>
    </source>
</evidence>
<organism evidence="16 17">
    <name type="scientific">Puccinia coronata f. sp. avenae</name>
    <dbReference type="NCBI Taxonomy" id="200324"/>
    <lineage>
        <taxon>Eukaryota</taxon>
        <taxon>Fungi</taxon>
        <taxon>Dikarya</taxon>
        <taxon>Basidiomycota</taxon>
        <taxon>Pucciniomycotina</taxon>
        <taxon>Pucciniomycetes</taxon>
        <taxon>Pucciniales</taxon>
        <taxon>Pucciniaceae</taxon>
        <taxon>Puccinia</taxon>
    </lineage>
</organism>
<evidence type="ECO:0000256" key="11">
    <source>
        <dbReference type="ARBA" id="ARBA00023315"/>
    </source>
</evidence>
<name>A0A2N5VKI6_9BASI</name>
<comment type="subcellular location">
    <subcellularLocation>
        <location evidence="2">Mitochondrion</location>
    </subcellularLocation>
</comment>
<comment type="function">
    <text evidence="1">N-acetylglutamate synthase involved in arginine biosynthesis.</text>
</comment>
<keyword evidence="11" id="KW-0012">Acyltransferase</keyword>
<keyword evidence="10" id="KW-0496">Mitochondrion</keyword>
<dbReference type="GO" id="GO:0006526">
    <property type="term" value="P:L-arginine biosynthetic process"/>
    <property type="evidence" value="ECO:0007669"/>
    <property type="project" value="UniProtKB-UniPathway"/>
</dbReference>
<evidence type="ECO:0000313" key="16">
    <source>
        <dbReference type="EMBL" id="PLW50482.1"/>
    </source>
</evidence>
<dbReference type="Proteomes" id="UP000235392">
    <property type="component" value="Unassembled WGS sequence"/>
</dbReference>
<dbReference type="Gene3D" id="3.40.630.30">
    <property type="match status" value="1"/>
</dbReference>
<dbReference type="AlphaFoldDB" id="A0A2N5VKI6"/>
<dbReference type="UniPathway" id="UPA00068"/>
<keyword evidence="9" id="KW-0809">Transit peptide</keyword>
<dbReference type="PROSITE" id="PS51731">
    <property type="entry name" value="GNAT_NAGS"/>
    <property type="match status" value="1"/>
</dbReference>
<dbReference type="EC" id="2.3.1.1" evidence="5"/>
<evidence type="ECO:0000256" key="9">
    <source>
        <dbReference type="ARBA" id="ARBA00022946"/>
    </source>
</evidence>
<proteinExistence type="inferred from homology"/>
<evidence type="ECO:0000256" key="6">
    <source>
        <dbReference type="ARBA" id="ARBA00018802"/>
    </source>
</evidence>
<evidence type="ECO:0000256" key="1">
    <source>
        <dbReference type="ARBA" id="ARBA00002294"/>
    </source>
</evidence>
<gene>
    <name evidence="16" type="ORF">PCASD_01380</name>
</gene>
<evidence type="ECO:0000259" key="15">
    <source>
        <dbReference type="PROSITE" id="PS51731"/>
    </source>
</evidence>
<evidence type="ECO:0000256" key="14">
    <source>
        <dbReference type="ARBA" id="ARBA00048372"/>
    </source>
</evidence>
<evidence type="ECO:0000256" key="10">
    <source>
        <dbReference type="ARBA" id="ARBA00023128"/>
    </source>
</evidence>
<dbReference type="GO" id="GO:0004042">
    <property type="term" value="F:L-glutamate N-acetyltransferase activity"/>
    <property type="evidence" value="ECO:0007669"/>
    <property type="project" value="TreeGrafter"/>
</dbReference>